<comment type="cofactor">
    <cofactor evidence="8">
        <name>Zn(2+)</name>
        <dbReference type="ChEBI" id="CHEBI:29105"/>
    </cofactor>
    <text evidence="8">Binds 1 zinc ion.</text>
</comment>
<dbReference type="GO" id="GO:0045892">
    <property type="term" value="P:negative regulation of DNA-templated transcription"/>
    <property type="evidence" value="ECO:0007669"/>
    <property type="project" value="UniProtKB-UniRule"/>
</dbReference>
<dbReference type="PROSITE" id="PS51161">
    <property type="entry name" value="ATP_CONE"/>
    <property type="match status" value="1"/>
</dbReference>
<comment type="caution">
    <text evidence="10">The sequence shown here is derived from an EMBL/GenBank/DDBJ whole genome shotgun (WGS) entry which is preliminary data.</text>
</comment>
<dbReference type="Pfam" id="PF22811">
    <property type="entry name" value="Zn_ribbon_NrdR"/>
    <property type="match status" value="1"/>
</dbReference>
<keyword evidence="8" id="KW-0863">Zinc-finger</keyword>
<reference evidence="11" key="1">
    <citation type="submission" date="2019-09" db="EMBL/GenBank/DDBJ databases">
        <title>Mumia zhuanghuii sp. nov. isolated from the intestinal contents of plateau pika (Ochotona curzoniae) in the Qinghai-Tibet plateau of China.</title>
        <authorList>
            <person name="Tian Z."/>
        </authorList>
    </citation>
    <scope>NUCLEOTIDE SEQUENCE [LARGE SCALE GENOMIC DNA]</scope>
    <source>
        <strain evidence="11">DSM 25564</strain>
    </source>
</reference>
<keyword evidence="3 8" id="KW-0547">Nucleotide-binding</keyword>
<dbReference type="GO" id="GO:0005524">
    <property type="term" value="F:ATP binding"/>
    <property type="evidence" value="ECO:0007669"/>
    <property type="project" value="UniProtKB-UniRule"/>
</dbReference>
<feature type="zinc finger region" evidence="8">
    <location>
        <begin position="3"/>
        <end position="34"/>
    </location>
</feature>
<sequence length="160" mass="17502">MHCPFCRNPDSRVIDSRTSDDGLSIRRRRQCPKCGGRFSTIETASLNVIKRSGVIEPFSREKVMSGVRKACQGRPVTEADLAVLAQAVEESVRQTGSSQIDTNEIGLAILGPLRHLDEIAYLRFASVYQAFDTLEDFESAIDQLRADHHGAGAGSTHGAE</sequence>
<keyword evidence="5 8" id="KW-0805">Transcription regulation</keyword>
<evidence type="ECO:0000256" key="5">
    <source>
        <dbReference type="ARBA" id="ARBA00023015"/>
    </source>
</evidence>
<evidence type="ECO:0000313" key="11">
    <source>
        <dbReference type="Proteomes" id="UP000327039"/>
    </source>
</evidence>
<keyword evidence="11" id="KW-1185">Reference proteome</keyword>
<evidence type="ECO:0000256" key="3">
    <source>
        <dbReference type="ARBA" id="ARBA00022741"/>
    </source>
</evidence>
<dbReference type="EMBL" id="VYRZ01000002">
    <property type="protein sequence ID" value="KAA9087161.1"/>
    <property type="molecule type" value="Genomic_DNA"/>
</dbReference>
<gene>
    <name evidence="8 10" type="primary">nrdR</name>
    <name evidence="10" type="ORF">F6B42_09410</name>
</gene>
<feature type="domain" description="ATP-cone" evidence="9">
    <location>
        <begin position="46"/>
        <end position="136"/>
    </location>
</feature>
<evidence type="ECO:0000256" key="8">
    <source>
        <dbReference type="HAMAP-Rule" id="MF_00440"/>
    </source>
</evidence>
<keyword evidence="4 8" id="KW-0067">ATP-binding</keyword>
<dbReference type="OrthoDB" id="9807461at2"/>
<dbReference type="PANTHER" id="PTHR30455">
    <property type="entry name" value="TRANSCRIPTIONAL REPRESSOR NRDR"/>
    <property type="match status" value="1"/>
</dbReference>
<dbReference type="InterPro" id="IPR003796">
    <property type="entry name" value="RNR_NrdR-like"/>
</dbReference>
<comment type="similarity">
    <text evidence="8">Belongs to the NrdR family.</text>
</comment>
<keyword evidence="1 8" id="KW-0678">Repressor</keyword>
<protein>
    <recommendedName>
        <fullName evidence="8">Transcriptional repressor NrdR</fullName>
    </recommendedName>
</protein>
<dbReference type="RefSeq" id="WP_150419358.1">
    <property type="nucleotide sequence ID" value="NZ_VYRZ01000002.1"/>
</dbReference>
<accession>A0A5J5IT17</accession>
<dbReference type="Pfam" id="PF03477">
    <property type="entry name" value="ATP-cone"/>
    <property type="match status" value="1"/>
</dbReference>
<evidence type="ECO:0000259" key="9">
    <source>
        <dbReference type="PROSITE" id="PS51161"/>
    </source>
</evidence>
<evidence type="ECO:0000256" key="2">
    <source>
        <dbReference type="ARBA" id="ARBA00022723"/>
    </source>
</evidence>
<keyword evidence="2 8" id="KW-0479">Metal-binding</keyword>
<keyword evidence="7 8" id="KW-0804">Transcription</keyword>
<dbReference type="PANTHER" id="PTHR30455:SF2">
    <property type="entry name" value="TRANSCRIPTIONAL REPRESSOR NRDR"/>
    <property type="match status" value="1"/>
</dbReference>
<dbReference type="GO" id="GO:0008270">
    <property type="term" value="F:zinc ion binding"/>
    <property type="evidence" value="ECO:0007669"/>
    <property type="project" value="UniProtKB-UniRule"/>
</dbReference>
<comment type="function">
    <text evidence="8">Negatively regulates transcription of bacterial ribonucleotide reductase nrd genes and operons by binding to NrdR-boxes.</text>
</comment>
<organism evidence="10 11">
    <name type="scientific">Microbacterium radiodurans</name>
    <dbReference type="NCBI Taxonomy" id="661398"/>
    <lineage>
        <taxon>Bacteria</taxon>
        <taxon>Bacillati</taxon>
        <taxon>Actinomycetota</taxon>
        <taxon>Actinomycetes</taxon>
        <taxon>Micrococcales</taxon>
        <taxon>Microbacteriaceae</taxon>
        <taxon>Microbacterium</taxon>
    </lineage>
</organism>
<keyword evidence="8" id="KW-0862">Zinc</keyword>
<dbReference type="HAMAP" id="MF_00440">
    <property type="entry name" value="NrdR"/>
    <property type="match status" value="1"/>
</dbReference>
<dbReference type="InterPro" id="IPR055173">
    <property type="entry name" value="NrdR-like_N"/>
</dbReference>
<evidence type="ECO:0000256" key="4">
    <source>
        <dbReference type="ARBA" id="ARBA00022840"/>
    </source>
</evidence>
<evidence type="ECO:0000313" key="10">
    <source>
        <dbReference type="EMBL" id="KAA9087161.1"/>
    </source>
</evidence>
<dbReference type="AlphaFoldDB" id="A0A5J5IT17"/>
<keyword evidence="6 8" id="KW-0238">DNA-binding</keyword>
<dbReference type="InterPro" id="IPR005144">
    <property type="entry name" value="ATP-cone_dom"/>
</dbReference>
<dbReference type="GO" id="GO:0003677">
    <property type="term" value="F:DNA binding"/>
    <property type="evidence" value="ECO:0007669"/>
    <property type="project" value="UniProtKB-KW"/>
</dbReference>
<dbReference type="Proteomes" id="UP000327039">
    <property type="component" value="Unassembled WGS sequence"/>
</dbReference>
<evidence type="ECO:0000256" key="1">
    <source>
        <dbReference type="ARBA" id="ARBA00022491"/>
    </source>
</evidence>
<dbReference type="NCBIfam" id="TIGR00244">
    <property type="entry name" value="transcriptional regulator NrdR"/>
    <property type="match status" value="1"/>
</dbReference>
<evidence type="ECO:0000256" key="6">
    <source>
        <dbReference type="ARBA" id="ARBA00023125"/>
    </source>
</evidence>
<name>A0A5J5IT17_9MICO</name>
<evidence type="ECO:0000256" key="7">
    <source>
        <dbReference type="ARBA" id="ARBA00023163"/>
    </source>
</evidence>
<proteinExistence type="inferred from homology"/>